<evidence type="ECO:0000313" key="2">
    <source>
        <dbReference type="EMBL" id="OJJ43664.1"/>
    </source>
</evidence>
<organism evidence="2 3">
    <name type="scientific">Penicilliopsis zonata CBS 506.65</name>
    <dbReference type="NCBI Taxonomy" id="1073090"/>
    <lineage>
        <taxon>Eukaryota</taxon>
        <taxon>Fungi</taxon>
        <taxon>Dikarya</taxon>
        <taxon>Ascomycota</taxon>
        <taxon>Pezizomycotina</taxon>
        <taxon>Eurotiomycetes</taxon>
        <taxon>Eurotiomycetidae</taxon>
        <taxon>Eurotiales</taxon>
        <taxon>Aspergillaceae</taxon>
        <taxon>Penicilliopsis</taxon>
    </lineage>
</organism>
<feature type="domain" description="C2H2-type" evidence="1">
    <location>
        <begin position="85"/>
        <end position="110"/>
    </location>
</feature>
<evidence type="ECO:0000259" key="1">
    <source>
        <dbReference type="SMART" id="SM00355"/>
    </source>
</evidence>
<evidence type="ECO:0000313" key="3">
    <source>
        <dbReference type="Proteomes" id="UP000184188"/>
    </source>
</evidence>
<dbReference type="GO" id="GO:0001228">
    <property type="term" value="F:DNA-binding transcription activator activity, RNA polymerase II-specific"/>
    <property type="evidence" value="ECO:0007669"/>
    <property type="project" value="TreeGrafter"/>
</dbReference>
<dbReference type="PANTHER" id="PTHR47784">
    <property type="entry name" value="STEROL UPTAKE CONTROL PROTEIN 2"/>
    <property type="match status" value="1"/>
</dbReference>
<dbReference type="Pfam" id="PF12013">
    <property type="entry name" value="OrsD"/>
    <property type="match status" value="1"/>
</dbReference>
<dbReference type="Proteomes" id="UP000184188">
    <property type="component" value="Unassembled WGS sequence"/>
</dbReference>
<dbReference type="AlphaFoldDB" id="A0A1L9S938"/>
<accession>A0A1L9S938</accession>
<dbReference type="OrthoDB" id="416217at2759"/>
<sequence length="487" mass="55154">MTPSPPQDLLKYLPDHRVLVCMQCRYAIQPNAVARHLKEIHHIHRGDRRPFVEYAGQFDLADPAKVVYPDLTQFPVPVLPVENGVACRFAGCGHLCVTVKRMKQHWMTVHRMSARDGIDWRNVQVQTFFRGNALKYFTGERSEEVQPEKGCSRRDFAPVTLNFSPASPDGPLAEIEQRLIEKYHLDSLDSELLRHYLRHTSQTIDPRPETQTAFQTAVPKIAYNFHFLLQGMLSCAAMHLAQITPSRGAFSYRATAAKHHDAALPTFRHAMLTISSHNCNAVMAFSFFMMIYTLSRADDADSLLLIRESTTTTTIAAWMEVLRTRCNLLDSCWENIICGPIGPLASLWRHNDQKTVVSPTDPLLCKLLSIRNCSASFHPWNESDTKLYNNAAVELTRAISLASRMGHTLTIWDALGTWPLNLADGFFDLLLAMHPGALILLAQYGTLLASVQTLWFFNGHAGKLLDRVRSLVDPRWEKFLQADYMHS</sequence>
<dbReference type="InterPro" id="IPR022698">
    <property type="entry name" value="OrsD"/>
</dbReference>
<reference evidence="3" key="1">
    <citation type="journal article" date="2017" name="Genome Biol.">
        <title>Comparative genomics reveals high biological diversity and specific adaptations in the industrially and medically important fungal genus Aspergillus.</title>
        <authorList>
            <person name="de Vries R.P."/>
            <person name="Riley R."/>
            <person name="Wiebenga A."/>
            <person name="Aguilar-Osorio G."/>
            <person name="Amillis S."/>
            <person name="Uchima C.A."/>
            <person name="Anderluh G."/>
            <person name="Asadollahi M."/>
            <person name="Askin M."/>
            <person name="Barry K."/>
            <person name="Battaglia E."/>
            <person name="Bayram O."/>
            <person name="Benocci T."/>
            <person name="Braus-Stromeyer S.A."/>
            <person name="Caldana C."/>
            <person name="Canovas D."/>
            <person name="Cerqueira G.C."/>
            <person name="Chen F."/>
            <person name="Chen W."/>
            <person name="Choi C."/>
            <person name="Clum A."/>
            <person name="Dos Santos R.A."/>
            <person name="Damasio A.R."/>
            <person name="Diallinas G."/>
            <person name="Emri T."/>
            <person name="Fekete E."/>
            <person name="Flipphi M."/>
            <person name="Freyberg S."/>
            <person name="Gallo A."/>
            <person name="Gournas C."/>
            <person name="Habgood R."/>
            <person name="Hainaut M."/>
            <person name="Harispe M.L."/>
            <person name="Henrissat B."/>
            <person name="Hilden K.S."/>
            <person name="Hope R."/>
            <person name="Hossain A."/>
            <person name="Karabika E."/>
            <person name="Karaffa L."/>
            <person name="Karanyi Z."/>
            <person name="Krasevec N."/>
            <person name="Kuo A."/>
            <person name="Kusch H."/>
            <person name="LaButti K."/>
            <person name="Lagendijk E.L."/>
            <person name="Lapidus A."/>
            <person name="Levasseur A."/>
            <person name="Lindquist E."/>
            <person name="Lipzen A."/>
            <person name="Logrieco A.F."/>
            <person name="MacCabe A."/>
            <person name="Maekelae M.R."/>
            <person name="Malavazi I."/>
            <person name="Melin P."/>
            <person name="Meyer V."/>
            <person name="Mielnichuk N."/>
            <person name="Miskei M."/>
            <person name="Molnar A.P."/>
            <person name="Mule G."/>
            <person name="Ngan C.Y."/>
            <person name="Orejas M."/>
            <person name="Orosz E."/>
            <person name="Ouedraogo J.P."/>
            <person name="Overkamp K.M."/>
            <person name="Park H.-S."/>
            <person name="Perrone G."/>
            <person name="Piumi F."/>
            <person name="Punt P.J."/>
            <person name="Ram A.F."/>
            <person name="Ramon A."/>
            <person name="Rauscher S."/>
            <person name="Record E."/>
            <person name="Riano-Pachon D.M."/>
            <person name="Robert V."/>
            <person name="Roehrig J."/>
            <person name="Ruller R."/>
            <person name="Salamov A."/>
            <person name="Salih N.S."/>
            <person name="Samson R.A."/>
            <person name="Sandor E."/>
            <person name="Sanguinetti M."/>
            <person name="Schuetze T."/>
            <person name="Sepcic K."/>
            <person name="Shelest E."/>
            <person name="Sherlock G."/>
            <person name="Sophianopoulou V."/>
            <person name="Squina F.M."/>
            <person name="Sun H."/>
            <person name="Susca A."/>
            <person name="Todd R.B."/>
            <person name="Tsang A."/>
            <person name="Unkles S.E."/>
            <person name="van de Wiele N."/>
            <person name="van Rossen-Uffink D."/>
            <person name="Oliveira J.V."/>
            <person name="Vesth T.C."/>
            <person name="Visser J."/>
            <person name="Yu J.-H."/>
            <person name="Zhou M."/>
            <person name="Andersen M.R."/>
            <person name="Archer D.B."/>
            <person name="Baker S.E."/>
            <person name="Benoit I."/>
            <person name="Brakhage A.A."/>
            <person name="Braus G.H."/>
            <person name="Fischer R."/>
            <person name="Frisvad J.C."/>
            <person name="Goldman G.H."/>
            <person name="Houbraken J."/>
            <person name="Oakley B."/>
            <person name="Pocsi I."/>
            <person name="Scazzocchio C."/>
            <person name="Seiboth B."/>
            <person name="vanKuyk P.A."/>
            <person name="Wortman J."/>
            <person name="Dyer P.S."/>
            <person name="Grigoriev I.V."/>
        </authorList>
    </citation>
    <scope>NUCLEOTIDE SEQUENCE [LARGE SCALE GENOMIC DNA]</scope>
    <source>
        <strain evidence="3">CBS 506.65</strain>
    </source>
</reference>
<dbReference type="EMBL" id="KV878351">
    <property type="protein sequence ID" value="OJJ43664.1"/>
    <property type="molecule type" value="Genomic_DNA"/>
</dbReference>
<dbReference type="GeneID" id="34610449"/>
<feature type="domain" description="C2H2-type" evidence="1">
    <location>
        <begin position="19"/>
        <end position="41"/>
    </location>
</feature>
<dbReference type="PANTHER" id="PTHR47784:SF5">
    <property type="entry name" value="STEROL UPTAKE CONTROL PROTEIN 2"/>
    <property type="match status" value="1"/>
</dbReference>
<proteinExistence type="predicted"/>
<dbReference type="InterPro" id="IPR021858">
    <property type="entry name" value="Fun_TF"/>
</dbReference>
<dbReference type="InterPro" id="IPR053157">
    <property type="entry name" value="Sterol_Uptake_Regulator"/>
</dbReference>
<dbReference type="VEuPathDB" id="FungiDB:ASPZODRAFT_136116"/>
<dbReference type="InterPro" id="IPR013087">
    <property type="entry name" value="Znf_C2H2_type"/>
</dbReference>
<dbReference type="STRING" id="1073090.A0A1L9S938"/>
<name>A0A1L9S938_9EURO</name>
<dbReference type="Pfam" id="PF11951">
    <property type="entry name" value="Fungal_trans_2"/>
    <property type="match status" value="1"/>
</dbReference>
<dbReference type="RefSeq" id="XP_022578174.1">
    <property type="nucleotide sequence ID" value="XM_022723984.1"/>
</dbReference>
<keyword evidence="3" id="KW-1185">Reference proteome</keyword>
<protein>
    <recommendedName>
        <fullName evidence="1">C2H2-type domain-containing protein</fullName>
    </recommendedName>
</protein>
<gene>
    <name evidence="2" type="ORF">ASPZODRAFT_136116</name>
</gene>
<dbReference type="SMART" id="SM00355">
    <property type="entry name" value="ZnF_C2H2"/>
    <property type="match status" value="2"/>
</dbReference>